<keyword evidence="4" id="KW-1185">Reference proteome</keyword>
<feature type="region of interest" description="Disordered" evidence="1">
    <location>
        <begin position="48"/>
        <end position="73"/>
    </location>
</feature>
<reference evidence="4" key="1">
    <citation type="submission" date="2019-04" db="EMBL/GenBank/DDBJ databases">
        <title>Friends and foes A comparative genomics studyof 23 Aspergillus species from section Flavi.</title>
        <authorList>
            <consortium name="DOE Joint Genome Institute"/>
            <person name="Kjaerbolling I."/>
            <person name="Vesth T."/>
            <person name="Frisvad J.C."/>
            <person name="Nybo J.L."/>
            <person name="Theobald S."/>
            <person name="Kildgaard S."/>
            <person name="Isbrandt T."/>
            <person name="Kuo A."/>
            <person name="Sato A."/>
            <person name="Lyhne E.K."/>
            <person name="Kogle M.E."/>
            <person name="Wiebenga A."/>
            <person name="Kun R.S."/>
            <person name="Lubbers R.J."/>
            <person name="Makela M.R."/>
            <person name="Barry K."/>
            <person name="Chovatia M."/>
            <person name="Clum A."/>
            <person name="Daum C."/>
            <person name="Haridas S."/>
            <person name="He G."/>
            <person name="LaButti K."/>
            <person name="Lipzen A."/>
            <person name="Mondo S."/>
            <person name="Riley R."/>
            <person name="Salamov A."/>
            <person name="Simmons B.A."/>
            <person name="Magnuson J.K."/>
            <person name="Henrissat B."/>
            <person name="Mortensen U.H."/>
            <person name="Larsen T.O."/>
            <person name="Devries R.P."/>
            <person name="Grigoriev I.V."/>
            <person name="Machida M."/>
            <person name="Baker S.E."/>
            <person name="Andersen M.R."/>
        </authorList>
    </citation>
    <scope>NUCLEOTIDE SEQUENCE [LARGE SCALE GENOMIC DNA]</scope>
    <source>
        <strain evidence="4">CBS 553.77</strain>
    </source>
</reference>
<organism evidence="3 4">
    <name type="scientific">Aspergillus coremiiformis</name>
    <dbReference type="NCBI Taxonomy" id="138285"/>
    <lineage>
        <taxon>Eukaryota</taxon>
        <taxon>Fungi</taxon>
        <taxon>Dikarya</taxon>
        <taxon>Ascomycota</taxon>
        <taxon>Pezizomycotina</taxon>
        <taxon>Eurotiomycetes</taxon>
        <taxon>Eurotiomycetidae</taxon>
        <taxon>Eurotiales</taxon>
        <taxon>Aspergillaceae</taxon>
        <taxon>Aspergillus</taxon>
        <taxon>Aspergillus subgen. Circumdati</taxon>
    </lineage>
</organism>
<gene>
    <name evidence="3" type="ORF">BDV28DRAFT_134598</name>
</gene>
<proteinExistence type="predicted"/>
<dbReference type="Proteomes" id="UP000327118">
    <property type="component" value="Unassembled WGS sequence"/>
</dbReference>
<dbReference type="AlphaFoldDB" id="A0A5N6Z507"/>
<accession>A0A5N6Z507</accession>
<feature type="transmembrane region" description="Helical" evidence="2">
    <location>
        <begin position="20"/>
        <end position="41"/>
    </location>
</feature>
<name>A0A5N6Z507_9EURO</name>
<keyword evidence="2" id="KW-0812">Transmembrane</keyword>
<evidence type="ECO:0000313" key="3">
    <source>
        <dbReference type="EMBL" id="KAE8352715.1"/>
    </source>
</evidence>
<keyword evidence="2" id="KW-1133">Transmembrane helix</keyword>
<sequence length="73" mass="8962">MFMSPPHVARCSYKYHNNSLIWRKSIFYIYTILCIYMYNIYTHTPRNKKNEFKKKPNSPPPRERKISQHLINN</sequence>
<keyword evidence="2" id="KW-0472">Membrane</keyword>
<dbReference type="EMBL" id="ML739120">
    <property type="protein sequence ID" value="KAE8352715.1"/>
    <property type="molecule type" value="Genomic_DNA"/>
</dbReference>
<protein>
    <submittedName>
        <fullName evidence="3">Uncharacterized protein</fullName>
    </submittedName>
</protein>
<evidence type="ECO:0000256" key="2">
    <source>
        <dbReference type="SAM" id="Phobius"/>
    </source>
</evidence>
<evidence type="ECO:0000313" key="4">
    <source>
        <dbReference type="Proteomes" id="UP000327118"/>
    </source>
</evidence>
<evidence type="ECO:0000256" key="1">
    <source>
        <dbReference type="SAM" id="MobiDB-lite"/>
    </source>
</evidence>